<dbReference type="Gene3D" id="2.40.100.10">
    <property type="entry name" value="Cyclophilin-like"/>
    <property type="match status" value="1"/>
</dbReference>
<dbReference type="RefSeq" id="WP_327606835.1">
    <property type="nucleotide sequence ID" value="NZ_JARZFX010000002.1"/>
</dbReference>
<keyword evidence="3" id="KW-0067">ATP-binding</keyword>
<dbReference type="Proteomes" id="UP001335737">
    <property type="component" value="Unassembled WGS sequence"/>
</dbReference>
<reference evidence="5 6" key="1">
    <citation type="journal article" date="2024" name="Int. J. Syst. Evol. Microbiol.">
        <title>Virgibacillus tibetensis sp. nov., isolated from salt lake on the Tibetan Plateau of China.</title>
        <authorList>
            <person name="Phurbu D."/>
            <person name="Liu Z.-X."/>
            <person name="Wang R."/>
            <person name="Zheng Y.-Y."/>
            <person name="Liu H.-C."/>
            <person name="Zhou Y.-G."/>
            <person name="Yu Y.-J."/>
            <person name="Li A.-H."/>
        </authorList>
    </citation>
    <scope>NUCLEOTIDE SEQUENCE [LARGE SCALE GENOMIC DNA]</scope>
    <source>
        <strain evidence="5 6">C22-A2</strain>
    </source>
</reference>
<keyword evidence="2 5" id="KW-0378">Hydrolase</keyword>
<evidence type="ECO:0000313" key="6">
    <source>
        <dbReference type="Proteomes" id="UP001335737"/>
    </source>
</evidence>
<proteinExistence type="predicted"/>
<dbReference type="InterPro" id="IPR003833">
    <property type="entry name" value="CT_C_D"/>
</dbReference>
<dbReference type="InterPro" id="IPR010016">
    <property type="entry name" value="PxpB"/>
</dbReference>
<dbReference type="PANTHER" id="PTHR34698:SF2">
    <property type="entry name" value="5-OXOPROLINASE SUBUNIT B"/>
    <property type="match status" value="1"/>
</dbReference>
<protein>
    <submittedName>
        <fullName evidence="5">5-oxoprolinase subunit PxpB</fullName>
        <ecNumber evidence="5">3.5.2.9</ecNumber>
    </submittedName>
</protein>
<dbReference type="SUPFAM" id="SSF50891">
    <property type="entry name" value="Cyclophilin-like"/>
    <property type="match status" value="1"/>
</dbReference>
<accession>A0ABU6KEK3</accession>
<dbReference type="EC" id="3.5.2.9" evidence="5"/>
<dbReference type="NCBIfam" id="TIGR00370">
    <property type="entry name" value="5-oxoprolinase subunit PxpB"/>
    <property type="match status" value="1"/>
</dbReference>
<evidence type="ECO:0000313" key="5">
    <source>
        <dbReference type="EMBL" id="MEC5423279.1"/>
    </source>
</evidence>
<dbReference type="InterPro" id="IPR029000">
    <property type="entry name" value="Cyclophilin-like_dom_sf"/>
</dbReference>
<dbReference type="Gene3D" id="3.30.1360.40">
    <property type="match status" value="1"/>
</dbReference>
<dbReference type="GO" id="GO:0017168">
    <property type="term" value="F:5-oxoprolinase (ATP-hydrolyzing) activity"/>
    <property type="evidence" value="ECO:0007669"/>
    <property type="project" value="UniProtKB-EC"/>
</dbReference>
<keyword evidence="6" id="KW-1185">Reference proteome</keyword>
<dbReference type="SUPFAM" id="SSF160467">
    <property type="entry name" value="PH0987 N-terminal domain-like"/>
    <property type="match status" value="1"/>
</dbReference>
<name>A0ABU6KEK3_9BACI</name>
<evidence type="ECO:0000256" key="1">
    <source>
        <dbReference type="ARBA" id="ARBA00022741"/>
    </source>
</evidence>
<dbReference type="PANTHER" id="PTHR34698">
    <property type="entry name" value="5-OXOPROLINASE SUBUNIT B"/>
    <property type="match status" value="1"/>
</dbReference>
<evidence type="ECO:0000259" key="4">
    <source>
        <dbReference type="SMART" id="SM00796"/>
    </source>
</evidence>
<dbReference type="Pfam" id="PF02682">
    <property type="entry name" value="CT_C_D"/>
    <property type="match status" value="1"/>
</dbReference>
<evidence type="ECO:0000256" key="2">
    <source>
        <dbReference type="ARBA" id="ARBA00022801"/>
    </source>
</evidence>
<dbReference type="EMBL" id="JARZFX010000002">
    <property type="protein sequence ID" value="MEC5423279.1"/>
    <property type="molecule type" value="Genomic_DNA"/>
</dbReference>
<comment type="caution">
    <text evidence="5">The sequence shown here is derived from an EMBL/GenBank/DDBJ whole genome shotgun (WGS) entry which is preliminary data.</text>
</comment>
<evidence type="ECO:0000256" key="3">
    <source>
        <dbReference type="ARBA" id="ARBA00022840"/>
    </source>
</evidence>
<organism evidence="5 6">
    <name type="scientific">Virgibacillus tibetensis</name>
    <dbReference type="NCBI Taxonomy" id="3042313"/>
    <lineage>
        <taxon>Bacteria</taxon>
        <taxon>Bacillati</taxon>
        <taxon>Bacillota</taxon>
        <taxon>Bacilli</taxon>
        <taxon>Bacillales</taxon>
        <taxon>Bacillaceae</taxon>
        <taxon>Virgibacillus</taxon>
    </lineage>
</organism>
<sequence>MGRKFNYKASGDSAILMSLDEDINEKTNKRIVSLANRIERDADGYFEEVIIGFRTLLVQYNPLKVSYHSAVEKLTYLESVSGNSTEQERRHIEIPVLYGGEYGPDLDSVAQLNSLSPEEVIKIHSEASYLVYFLGFTPGYPFMGGMSKEIATPRLDSPRISIAPGSVGIANDQTGIYPVESPGGWRIIGQTPLQLYNFKKEQPFLLGAGDYVTFRVILNDEFNDIKKRVEEGSYVSTVKERN</sequence>
<feature type="domain" description="Carboxyltransferase" evidence="4">
    <location>
        <begin position="5"/>
        <end position="206"/>
    </location>
</feature>
<keyword evidence="1" id="KW-0547">Nucleotide-binding</keyword>
<gene>
    <name evidence="5" type="primary">pxpB</name>
    <name evidence="5" type="ORF">QGM71_07165</name>
</gene>
<dbReference type="SMART" id="SM00796">
    <property type="entry name" value="AHS1"/>
    <property type="match status" value="1"/>
</dbReference>